<name>A0A0P0REX8_9BURK</name>
<protein>
    <submittedName>
        <fullName evidence="1">Uncharacterized protein</fullName>
    </submittedName>
</protein>
<organism evidence="1 2">
    <name type="scientific">Paraburkholderia caribensis MBA4</name>
    <dbReference type="NCBI Taxonomy" id="1323664"/>
    <lineage>
        <taxon>Bacteria</taxon>
        <taxon>Pseudomonadati</taxon>
        <taxon>Pseudomonadota</taxon>
        <taxon>Betaproteobacteria</taxon>
        <taxon>Burkholderiales</taxon>
        <taxon>Burkholderiaceae</taxon>
        <taxon>Paraburkholderia</taxon>
    </lineage>
</organism>
<dbReference type="AlphaFoldDB" id="A0A0P0REX8"/>
<evidence type="ECO:0000313" key="2">
    <source>
        <dbReference type="Proteomes" id="UP000019146"/>
    </source>
</evidence>
<dbReference type="EMBL" id="CP012747">
    <property type="protein sequence ID" value="ALL67187.1"/>
    <property type="molecule type" value="Genomic_DNA"/>
</dbReference>
<dbReference type="KEGG" id="bcai:K788_0005270"/>
<sequence>MNVDIQCALTHKRRKSRYDRRRVLFSIAISFAPETKKPAETAGFF</sequence>
<dbReference type="GeneID" id="69975306"/>
<proteinExistence type="predicted"/>
<reference evidence="1 2" key="1">
    <citation type="journal article" date="2014" name="Genome Announc.">
        <title>Draft Genome Sequence of the Haloacid-Degrading Burkholderia caribensis Strain MBA4.</title>
        <authorList>
            <person name="Pan Y."/>
            <person name="Kong K.F."/>
            <person name="Tsang J.S."/>
        </authorList>
    </citation>
    <scope>NUCLEOTIDE SEQUENCE [LARGE SCALE GENOMIC DNA]</scope>
    <source>
        <strain evidence="1 2">MBA4</strain>
    </source>
</reference>
<evidence type="ECO:0000313" key="1">
    <source>
        <dbReference type="EMBL" id="ALL67187.1"/>
    </source>
</evidence>
<dbReference type="Proteomes" id="UP000019146">
    <property type="component" value="Chromosome 2"/>
</dbReference>
<gene>
    <name evidence="1" type="ORF">K788_0005270</name>
</gene>
<accession>A0A0P0REX8</accession>
<dbReference type="RefSeq" id="WP_158510958.1">
    <property type="nucleotide sequence ID" value="NZ_CP012747.1"/>
</dbReference>